<keyword evidence="2 6" id="KW-0812">Transmembrane</keyword>
<keyword evidence="3" id="KW-0106">Calcium</keyword>
<dbReference type="Pfam" id="PF08507">
    <property type="entry name" value="COPI_assoc"/>
    <property type="match status" value="1"/>
</dbReference>
<dbReference type="InterPro" id="IPR013714">
    <property type="entry name" value="Golgi_TVP15"/>
</dbReference>
<dbReference type="CDD" id="cd00051">
    <property type="entry name" value="EFh"/>
    <property type="match status" value="1"/>
</dbReference>
<feature type="transmembrane region" description="Helical" evidence="6">
    <location>
        <begin position="135"/>
        <end position="154"/>
    </location>
</feature>
<dbReference type="InterPro" id="IPR002048">
    <property type="entry name" value="EF_hand_dom"/>
</dbReference>
<feature type="transmembrane region" description="Helical" evidence="6">
    <location>
        <begin position="46"/>
        <end position="66"/>
    </location>
</feature>
<reference evidence="8" key="1">
    <citation type="submission" date="2021-01" db="EMBL/GenBank/DDBJ databases">
        <authorList>
            <person name="Corre E."/>
            <person name="Pelletier E."/>
            <person name="Niang G."/>
            <person name="Scheremetjew M."/>
            <person name="Finn R."/>
            <person name="Kale V."/>
            <person name="Holt S."/>
            <person name="Cochrane G."/>
            <person name="Meng A."/>
            <person name="Brown T."/>
            <person name="Cohen L."/>
        </authorList>
    </citation>
    <scope>NUCLEOTIDE SEQUENCE</scope>
    <source>
        <strain evidence="8">CCCM811</strain>
    </source>
</reference>
<evidence type="ECO:0000256" key="6">
    <source>
        <dbReference type="SAM" id="Phobius"/>
    </source>
</evidence>
<keyword evidence="4 6" id="KW-1133">Transmembrane helix</keyword>
<feature type="domain" description="EF-hand" evidence="7">
    <location>
        <begin position="212"/>
        <end position="247"/>
    </location>
</feature>
<feature type="transmembrane region" description="Helical" evidence="6">
    <location>
        <begin position="72"/>
        <end position="90"/>
    </location>
</feature>
<sequence>MSEQAVEEKASLMGRIGTAMIGKGIETLTAHGSKVADMIQKGPMSLTMMCLLGGLLTTLSGLFGVLNVLSPFDVLASAYNFFFGVLMMYLELHDKIGLNFIYKRIEHWMRILTTLTGRSLFYFYVGSLFLSKWTFMGILLGMYMCACGLFSFVVGKSAAQKLESTQFELNDMESGEKAEFIKTKFDEFDVDGSGFLDGKELPSLLKSLGHELSKPELDSAMLILDTNGSGKIEYSEFKDWLLGRDLNFV</sequence>
<dbReference type="InterPro" id="IPR011992">
    <property type="entry name" value="EF-hand-dom_pair"/>
</dbReference>
<evidence type="ECO:0000313" key="8">
    <source>
        <dbReference type="EMBL" id="CAE0648146.1"/>
    </source>
</evidence>
<dbReference type="InterPro" id="IPR018247">
    <property type="entry name" value="EF_Hand_1_Ca_BS"/>
</dbReference>
<evidence type="ECO:0000259" key="7">
    <source>
        <dbReference type="PROSITE" id="PS50222"/>
    </source>
</evidence>
<dbReference type="Pfam" id="PF13499">
    <property type="entry name" value="EF-hand_7"/>
    <property type="match status" value="1"/>
</dbReference>
<dbReference type="Gene3D" id="1.10.238.10">
    <property type="entry name" value="EF-hand"/>
    <property type="match status" value="1"/>
</dbReference>
<gene>
    <name evidence="8" type="ORF">LGLO00237_LOCUS2854</name>
</gene>
<evidence type="ECO:0000256" key="2">
    <source>
        <dbReference type="ARBA" id="ARBA00022692"/>
    </source>
</evidence>
<dbReference type="PROSITE" id="PS50222">
    <property type="entry name" value="EF_HAND_2"/>
    <property type="match status" value="2"/>
</dbReference>
<keyword evidence="5 6" id="KW-0472">Membrane</keyword>
<evidence type="ECO:0000256" key="4">
    <source>
        <dbReference type="ARBA" id="ARBA00022989"/>
    </source>
</evidence>
<dbReference type="PROSITE" id="PS00018">
    <property type="entry name" value="EF_HAND_1"/>
    <property type="match status" value="2"/>
</dbReference>
<feature type="domain" description="EF-hand" evidence="7">
    <location>
        <begin position="176"/>
        <end position="211"/>
    </location>
</feature>
<evidence type="ECO:0000256" key="1">
    <source>
        <dbReference type="ARBA" id="ARBA00004141"/>
    </source>
</evidence>
<name>A0A6V3J659_9EUKA</name>
<accession>A0A6V3J659</accession>
<evidence type="ECO:0000256" key="3">
    <source>
        <dbReference type="ARBA" id="ARBA00022837"/>
    </source>
</evidence>
<protein>
    <recommendedName>
        <fullName evidence="7">EF-hand domain-containing protein</fullName>
    </recommendedName>
</protein>
<dbReference type="AlphaFoldDB" id="A0A6V3J659"/>
<dbReference type="EMBL" id="HBIV01004101">
    <property type="protein sequence ID" value="CAE0648146.1"/>
    <property type="molecule type" value="Transcribed_RNA"/>
</dbReference>
<dbReference type="SMART" id="SM00054">
    <property type="entry name" value="EFh"/>
    <property type="match status" value="2"/>
</dbReference>
<comment type="subcellular location">
    <subcellularLocation>
        <location evidence="1">Membrane</location>
        <topology evidence="1">Multi-pass membrane protein</topology>
    </subcellularLocation>
</comment>
<dbReference type="SUPFAM" id="SSF47473">
    <property type="entry name" value="EF-hand"/>
    <property type="match status" value="1"/>
</dbReference>
<dbReference type="GO" id="GO:0005509">
    <property type="term" value="F:calcium ion binding"/>
    <property type="evidence" value="ECO:0007669"/>
    <property type="project" value="InterPro"/>
</dbReference>
<proteinExistence type="predicted"/>
<evidence type="ECO:0000256" key="5">
    <source>
        <dbReference type="ARBA" id="ARBA00023136"/>
    </source>
</evidence>
<organism evidence="8">
    <name type="scientific">Lotharella globosa</name>
    <dbReference type="NCBI Taxonomy" id="91324"/>
    <lineage>
        <taxon>Eukaryota</taxon>
        <taxon>Sar</taxon>
        <taxon>Rhizaria</taxon>
        <taxon>Cercozoa</taxon>
        <taxon>Chlorarachniophyceae</taxon>
        <taxon>Lotharella</taxon>
    </lineage>
</organism>
<dbReference type="GO" id="GO:0016020">
    <property type="term" value="C:membrane"/>
    <property type="evidence" value="ECO:0007669"/>
    <property type="project" value="UniProtKB-SubCell"/>
</dbReference>